<dbReference type="EMBL" id="MAXA01000069">
    <property type="protein sequence ID" value="OHV40445.1"/>
    <property type="molecule type" value="Genomic_DNA"/>
</dbReference>
<organism evidence="4 5">
    <name type="scientific">Parafrankia soli</name>
    <dbReference type="NCBI Taxonomy" id="2599596"/>
    <lineage>
        <taxon>Bacteria</taxon>
        <taxon>Bacillati</taxon>
        <taxon>Actinomycetota</taxon>
        <taxon>Actinomycetes</taxon>
        <taxon>Frankiales</taxon>
        <taxon>Frankiaceae</taxon>
        <taxon>Parafrankia</taxon>
    </lineage>
</organism>
<evidence type="ECO:0000256" key="1">
    <source>
        <dbReference type="ARBA" id="ARBA00006525"/>
    </source>
</evidence>
<reference evidence="5" key="1">
    <citation type="submission" date="2016-07" db="EMBL/GenBank/DDBJ databases">
        <title>Frankia sp. NRRL B-16219 Genome sequencing.</title>
        <authorList>
            <person name="Ghodhbane-Gtari F."/>
            <person name="Swanson E."/>
            <person name="Gueddou A."/>
            <person name="Louati M."/>
            <person name="Nouioui I."/>
            <person name="Hezbri K."/>
            <person name="Abebe-Akele F."/>
            <person name="Simpson S."/>
            <person name="Morris K."/>
            <person name="Thomas K."/>
            <person name="Gtari M."/>
            <person name="Tisa L.S."/>
        </authorList>
    </citation>
    <scope>NUCLEOTIDE SEQUENCE [LARGE SCALE GENOMIC DNA]</scope>
    <source>
        <strain evidence="5">NRRL B-16219</strain>
    </source>
</reference>
<name>A0A1S1R4L3_9ACTN</name>
<keyword evidence="5" id="KW-1185">Reference proteome</keyword>
<evidence type="ECO:0000313" key="5">
    <source>
        <dbReference type="Proteomes" id="UP000179769"/>
    </source>
</evidence>
<comment type="similarity">
    <text evidence="1">Belongs to the DprA/Smf family.</text>
</comment>
<dbReference type="SUPFAM" id="SSF102405">
    <property type="entry name" value="MCP/YpsA-like"/>
    <property type="match status" value="1"/>
</dbReference>
<dbReference type="GO" id="GO:0009294">
    <property type="term" value="P:DNA-mediated transformation"/>
    <property type="evidence" value="ECO:0007669"/>
    <property type="project" value="InterPro"/>
</dbReference>
<dbReference type="Pfam" id="PF02481">
    <property type="entry name" value="DNA_processg_A"/>
    <property type="match status" value="1"/>
</dbReference>
<dbReference type="RefSeq" id="WP_071060598.1">
    <property type="nucleotide sequence ID" value="NZ_MAXA01000069.1"/>
</dbReference>
<protein>
    <submittedName>
        <fullName evidence="4">DNA protecting protein DprA</fullName>
    </submittedName>
</protein>
<dbReference type="InterPro" id="IPR003488">
    <property type="entry name" value="DprA"/>
</dbReference>
<dbReference type="NCBIfam" id="TIGR00732">
    <property type="entry name" value="dprA"/>
    <property type="match status" value="1"/>
</dbReference>
<accession>A0A1S1R4L3</accession>
<dbReference type="InterPro" id="IPR057666">
    <property type="entry name" value="DrpA_SLOG"/>
</dbReference>
<comment type="caution">
    <text evidence="4">The sequence shown here is derived from an EMBL/GenBank/DDBJ whole genome shotgun (WGS) entry which is preliminary data.</text>
</comment>
<sequence length="408" mass="41835">MSAGAGEVSSPIGAPAPGGDEPRRLARIGLSRIAGPDLSSLPEQLHGLGDIALWERLRPQHPGVDPRQDVETAAQVGARPICPGDPEWPSCVDALDEARGGGREVGAPLVLWARGAGRLDHLSQRAVAVVGCRAATAYGVHQAEELGYGLAGRGWTVVSGAAFGIDAAAHRGALAAAGPTIAVLAGGVDVPYPAAHTDLLDEIAASGLVLSETPPGSPPYRRRFLTRNRVIAALCAGTVLVEAGLRSGALNTVRHARRLGRTVMVVPGPVTSAMSAGCHRLLRDHREEAVLVTSAGDICEEIGPIGELEPRSTGPARARDGLADLVLELLDVMPARSTIGVAELARRVGRQPGAILALLGPLAVEGLVEATHSGYRLTALGRSSSSPPRGQPTSPEGAPPAASGFTPP</sequence>
<dbReference type="OrthoDB" id="9785707at2"/>
<dbReference type="SUPFAM" id="SSF46785">
    <property type="entry name" value="Winged helix' DNA-binding domain"/>
    <property type="match status" value="1"/>
</dbReference>
<evidence type="ECO:0000313" key="4">
    <source>
        <dbReference type="EMBL" id="OHV40445.1"/>
    </source>
</evidence>
<dbReference type="PANTHER" id="PTHR43022">
    <property type="entry name" value="PROTEIN SMF"/>
    <property type="match status" value="1"/>
</dbReference>
<evidence type="ECO:0000259" key="3">
    <source>
        <dbReference type="Pfam" id="PF02481"/>
    </source>
</evidence>
<dbReference type="AlphaFoldDB" id="A0A1S1R4L3"/>
<dbReference type="PANTHER" id="PTHR43022:SF1">
    <property type="entry name" value="PROTEIN SMF"/>
    <property type="match status" value="1"/>
</dbReference>
<evidence type="ECO:0000256" key="2">
    <source>
        <dbReference type="SAM" id="MobiDB-lite"/>
    </source>
</evidence>
<proteinExistence type="inferred from homology"/>
<dbReference type="Proteomes" id="UP000179769">
    <property type="component" value="Unassembled WGS sequence"/>
</dbReference>
<dbReference type="InterPro" id="IPR036390">
    <property type="entry name" value="WH_DNA-bd_sf"/>
</dbReference>
<dbReference type="Gene3D" id="3.40.50.450">
    <property type="match status" value="1"/>
</dbReference>
<feature type="region of interest" description="Disordered" evidence="2">
    <location>
        <begin position="1"/>
        <end position="23"/>
    </location>
</feature>
<feature type="domain" description="Smf/DprA SLOG" evidence="3">
    <location>
        <begin position="81"/>
        <end position="302"/>
    </location>
</feature>
<feature type="region of interest" description="Disordered" evidence="2">
    <location>
        <begin position="380"/>
        <end position="408"/>
    </location>
</feature>
<gene>
    <name evidence="4" type="ORF">BBK14_12395</name>
</gene>
<feature type="compositionally biased region" description="Low complexity" evidence="2">
    <location>
        <begin position="381"/>
        <end position="395"/>
    </location>
</feature>